<evidence type="ECO:0000313" key="2">
    <source>
        <dbReference type="EMBL" id="TNN79164.1"/>
    </source>
</evidence>
<sequence length="138" mass="15208">MQNDDLHDLHDFMSFTTFTTSTTSTTFTTFTTSCPSRPSRLHVLHDLHDLHVGTAGVTTSSAPRLGSLAPRLLRSSARQDDSFVVAETTRRRKSWRDGPMDGDGDGGRGVYRHDEDELHAFLLGMIWESISGLGVNAS</sequence>
<comment type="caution">
    <text evidence="2">The sequence shown here is derived from an EMBL/GenBank/DDBJ whole genome shotgun (WGS) entry which is preliminary data.</text>
</comment>
<evidence type="ECO:0000256" key="1">
    <source>
        <dbReference type="SAM" id="MobiDB-lite"/>
    </source>
</evidence>
<reference evidence="2 3" key="1">
    <citation type="submission" date="2019-03" db="EMBL/GenBank/DDBJ databases">
        <title>First draft genome of Liparis tanakae, snailfish: a comprehensive survey of snailfish specific genes.</title>
        <authorList>
            <person name="Kim W."/>
            <person name="Song I."/>
            <person name="Jeong J.-H."/>
            <person name="Kim D."/>
            <person name="Kim S."/>
            <person name="Ryu S."/>
            <person name="Song J.Y."/>
            <person name="Lee S.K."/>
        </authorList>
    </citation>
    <scope>NUCLEOTIDE SEQUENCE [LARGE SCALE GENOMIC DNA]</scope>
    <source>
        <tissue evidence="2">Muscle</tissue>
    </source>
</reference>
<dbReference type="Proteomes" id="UP000314294">
    <property type="component" value="Unassembled WGS sequence"/>
</dbReference>
<gene>
    <name evidence="2" type="ORF">EYF80_010612</name>
</gene>
<evidence type="ECO:0000313" key="3">
    <source>
        <dbReference type="Proteomes" id="UP000314294"/>
    </source>
</evidence>
<keyword evidence="3" id="KW-1185">Reference proteome</keyword>
<name>A0A4Z2INY2_9TELE</name>
<proteinExistence type="predicted"/>
<organism evidence="2 3">
    <name type="scientific">Liparis tanakae</name>
    <name type="common">Tanaka's snailfish</name>
    <dbReference type="NCBI Taxonomy" id="230148"/>
    <lineage>
        <taxon>Eukaryota</taxon>
        <taxon>Metazoa</taxon>
        <taxon>Chordata</taxon>
        <taxon>Craniata</taxon>
        <taxon>Vertebrata</taxon>
        <taxon>Euteleostomi</taxon>
        <taxon>Actinopterygii</taxon>
        <taxon>Neopterygii</taxon>
        <taxon>Teleostei</taxon>
        <taxon>Neoteleostei</taxon>
        <taxon>Acanthomorphata</taxon>
        <taxon>Eupercaria</taxon>
        <taxon>Perciformes</taxon>
        <taxon>Cottioidei</taxon>
        <taxon>Cottales</taxon>
        <taxon>Liparidae</taxon>
        <taxon>Liparis</taxon>
    </lineage>
</organism>
<accession>A0A4Z2INY2</accession>
<dbReference type="AlphaFoldDB" id="A0A4Z2INY2"/>
<feature type="region of interest" description="Disordered" evidence="1">
    <location>
        <begin position="88"/>
        <end position="108"/>
    </location>
</feature>
<dbReference type="EMBL" id="SRLO01000067">
    <property type="protein sequence ID" value="TNN79164.1"/>
    <property type="molecule type" value="Genomic_DNA"/>
</dbReference>
<protein>
    <submittedName>
        <fullName evidence="2">Uncharacterized protein</fullName>
    </submittedName>
</protein>